<evidence type="ECO:0000256" key="1">
    <source>
        <dbReference type="SAM" id="MobiDB-lite"/>
    </source>
</evidence>
<evidence type="ECO:0000313" key="2">
    <source>
        <dbReference type="EMBL" id="MFC5519037.1"/>
    </source>
</evidence>
<proteinExistence type="predicted"/>
<dbReference type="EMBL" id="JBHSML010000031">
    <property type="protein sequence ID" value="MFC5519037.1"/>
    <property type="molecule type" value="Genomic_DNA"/>
</dbReference>
<keyword evidence="3" id="KW-1185">Reference proteome</keyword>
<reference evidence="3" key="1">
    <citation type="journal article" date="2019" name="Int. J. Syst. Evol. Microbiol.">
        <title>The Global Catalogue of Microorganisms (GCM) 10K type strain sequencing project: providing services to taxonomists for standard genome sequencing and annotation.</title>
        <authorList>
            <consortium name="The Broad Institute Genomics Platform"/>
            <consortium name="The Broad Institute Genome Sequencing Center for Infectious Disease"/>
            <person name="Wu L."/>
            <person name="Ma J."/>
        </authorList>
    </citation>
    <scope>NUCLEOTIDE SEQUENCE [LARGE SCALE GENOMIC DNA]</scope>
    <source>
        <strain evidence="3">KACC 12633</strain>
    </source>
</reference>
<feature type="region of interest" description="Disordered" evidence="1">
    <location>
        <begin position="310"/>
        <end position="343"/>
    </location>
</feature>
<evidence type="ECO:0000313" key="3">
    <source>
        <dbReference type="Proteomes" id="UP001596150"/>
    </source>
</evidence>
<dbReference type="Proteomes" id="UP001596150">
    <property type="component" value="Unassembled WGS sequence"/>
</dbReference>
<feature type="compositionally biased region" description="Low complexity" evidence="1">
    <location>
        <begin position="319"/>
        <end position="331"/>
    </location>
</feature>
<comment type="caution">
    <text evidence="2">The sequence shown here is derived from an EMBL/GenBank/DDBJ whole genome shotgun (WGS) entry which is preliminary data.</text>
</comment>
<name>A0ABW0Q4M4_9HYPH</name>
<sequence>MADYSKQLFEMFSAPGDAVQENRNYAAKMQQMAEGNRQYQESAARQMFNDQYNRERDVVKDKQWADEFAANRTYRDSMLGIQQSNAERLGRPNIETFYTPDGQETKGIYDPESPTGFRPVGGAKTNTAGVPNGYQQAPGGGLTFIPGGPADPSVVSGLAGARGEGRPARPLPNASIKDLGEYGQAAEDMGRITGGFKDDFGGKSAGWIGDSQNLLGRNVGAGYGDQAAWWQDYQSRKNLVRNKLFGAALTATEKGEFEKADINPGMTPEAIRTNLERQRNATINAARKLATAYAKQGYHRDLIEAALGMSLDDIGGGPSSPQQQTPSYQPQDIEAEMRRRGIM</sequence>
<gene>
    <name evidence="2" type="ORF">ACFPP9_24955</name>
</gene>
<accession>A0ABW0Q4M4</accession>
<protein>
    <submittedName>
        <fullName evidence="2">Uncharacterized protein</fullName>
    </submittedName>
</protein>
<organism evidence="2 3">
    <name type="scientific">Kaistia terrae</name>
    <dbReference type="NCBI Taxonomy" id="537017"/>
    <lineage>
        <taxon>Bacteria</taxon>
        <taxon>Pseudomonadati</taxon>
        <taxon>Pseudomonadota</taxon>
        <taxon>Alphaproteobacteria</taxon>
        <taxon>Hyphomicrobiales</taxon>
        <taxon>Kaistiaceae</taxon>
        <taxon>Kaistia</taxon>
    </lineage>
</organism>
<dbReference type="RefSeq" id="WP_266346327.1">
    <property type="nucleotide sequence ID" value="NZ_JAPKNH010000015.1"/>
</dbReference>